<comment type="caution">
    <text evidence="1">The sequence shown here is derived from an EMBL/GenBank/DDBJ whole genome shotgun (WGS) entry which is preliminary data.</text>
</comment>
<accession>A0A812UZI3</accession>
<dbReference type="AlphaFoldDB" id="A0A812UZI3"/>
<name>A0A812UZI3_9DINO</name>
<evidence type="ECO:0000313" key="1">
    <source>
        <dbReference type="EMBL" id="CAE7592848.1"/>
    </source>
</evidence>
<evidence type="ECO:0000313" key="2">
    <source>
        <dbReference type="Proteomes" id="UP000604046"/>
    </source>
</evidence>
<gene>
    <name evidence="1" type="ORF">SNAT2548_LOCUS33748</name>
</gene>
<protein>
    <submittedName>
        <fullName evidence="1">Uncharacterized protein</fullName>
    </submittedName>
</protein>
<keyword evidence="2" id="KW-1185">Reference proteome</keyword>
<organism evidence="1 2">
    <name type="scientific">Symbiodinium natans</name>
    <dbReference type="NCBI Taxonomy" id="878477"/>
    <lineage>
        <taxon>Eukaryota</taxon>
        <taxon>Sar</taxon>
        <taxon>Alveolata</taxon>
        <taxon>Dinophyceae</taxon>
        <taxon>Suessiales</taxon>
        <taxon>Symbiodiniaceae</taxon>
        <taxon>Symbiodinium</taxon>
    </lineage>
</organism>
<sequence>MASLPEQHTQDISFYEDLRRLKAVSFVHLFRSCRSLCLLAEKRCALAPELSVGGFFFGPSGAQVSGAHSYHAKANTMWTSETLLRHCWLLAPFQVNTSGGESEPQAAISKQHVRVSSSVQVLGRTALW</sequence>
<proteinExistence type="predicted"/>
<dbReference type="Proteomes" id="UP000604046">
    <property type="component" value="Unassembled WGS sequence"/>
</dbReference>
<reference evidence="1" key="1">
    <citation type="submission" date="2021-02" db="EMBL/GenBank/DDBJ databases">
        <authorList>
            <person name="Dougan E. K."/>
            <person name="Rhodes N."/>
            <person name="Thang M."/>
            <person name="Chan C."/>
        </authorList>
    </citation>
    <scope>NUCLEOTIDE SEQUENCE</scope>
</reference>
<dbReference type="EMBL" id="CAJNDS010002776">
    <property type="protein sequence ID" value="CAE7592848.1"/>
    <property type="molecule type" value="Genomic_DNA"/>
</dbReference>